<dbReference type="Proteomes" id="UP000075902">
    <property type="component" value="Unassembled WGS sequence"/>
</dbReference>
<protein>
    <submittedName>
        <fullName evidence="1">Uncharacterized protein</fullName>
    </submittedName>
</protein>
<dbReference type="PANTHER" id="PTHR20898:SF1">
    <property type="entry name" value="MD-2-RELATED LIPID-RECOGNITION DOMAIN-CONTAINING PROTEIN"/>
    <property type="match status" value="1"/>
</dbReference>
<proteinExistence type="predicted"/>
<keyword evidence="2" id="KW-1185">Reference proteome</keyword>
<sequence>MPRIIIICYLPFPPKQVVPIFSYHEILSNEKYVNATIVEVGDDALSKSYLVYFDILHVTLFSYSVRALNGAIKTKILSRWVDGCEIVRRPPTDRMVRLFYDVIANSSKLIYCPYQPGYKAMLNVTNVTNVQIRSIGFLLCPYKPGVSIMLNVTPSDFPMPTFLPESEFLVEVRAYTRARADLIFETRWYGRLVRMFNVNKNIYKNTATTNRTKSHYWSYIAWVHLTPFEIHNQ</sequence>
<dbReference type="PANTHER" id="PTHR20898">
    <property type="entry name" value="DAEDALUS ON 3-RELATED-RELATED"/>
    <property type="match status" value="1"/>
</dbReference>
<name>A0A2C9H4W6_9DIPT</name>
<dbReference type="VEuPathDB" id="VectorBase:AMEC023308"/>
<dbReference type="EnsemblMetazoa" id="AMEC023308-RA">
    <property type="protein sequence ID" value="AMEC023308-PA"/>
    <property type="gene ID" value="AMEC023308"/>
</dbReference>
<dbReference type="AlphaFoldDB" id="A0A2C9H4W6"/>
<evidence type="ECO:0000313" key="2">
    <source>
        <dbReference type="Proteomes" id="UP000075902"/>
    </source>
</evidence>
<reference evidence="2" key="1">
    <citation type="submission" date="2014-01" db="EMBL/GenBank/DDBJ databases">
        <title>The Genome Sequence of Anopheles melas CM1001059_A (V2).</title>
        <authorList>
            <consortium name="The Broad Institute Genomics Platform"/>
            <person name="Neafsey D.E."/>
            <person name="Besansky N."/>
            <person name="Howell P."/>
            <person name="Walton C."/>
            <person name="Young S.K."/>
            <person name="Zeng Q."/>
            <person name="Gargeya S."/>
            <person name="Fitzgerald M."/>
            <person name="Haas B."/>
            <person name="Abouelleil A."/>
            <person name="Allen A.W."/>
            <person name="Alvarado L."/>
            <person name="Arachchi H.M."/>
            <person name="Berlin A.M."/>
            <person name="Chapman S.B."/>
            <person name="Gainer-Dewar J."/>
            <person name="Goldberg J."/>
            <person name="Griggs A."/>
            <person name="Gujja S."/>
            <person name="Hansen M."/>
            <person name="Howarth C."/>
            <person name="Imamovic A."/>
            <person name="Ireland A."/>
            <person name="Larimer J."/>
            <person name="McCowan C."/>
            <person name="Murphy C."/>
            <person name="Pearson M."/>
            <person name="Poon T.W."/>
            <person name="Priest M."/>
            <person name="Roberts A."/>
            <person name="Saif S."/>
            <person name="Shea T."/>
            <person name="Sisk P."/>
            <person name="Sykes S."/>
            <person name="Wortman J."/>
            <person name="Nusbaum C."/>
            <person name="Birren B."/>
        </authorList>
    </citation>
    <scope>NUCLEOTIDE SEQUENCE [LARGE SCALE GENOMIC DNA]</scope>
    <source>
        <strain evidence="2">CM1001059</strain>
    </source>
</reference>
<evidence type="ECO:0000313" key="1">
    <source>
        <dbReference type="EnsemblMetazoa" id="AMEC023308-PA"/>
    </source>
</evidence>
<reference evidence="1" key="2">
    <citation type="submission" date="2020-05" db="UniProtKB">
        <authorList>
            <consortium name="EnsemblMetazoa"/>
        </authorList>
    </citation>
    <scope>IDENTIFICATION</scope>
    <source>
        <strain evidence="1">CM1001059</strain>
    </source>
</reference>
<organism evidence="1 2">
    <name type="scientific">Anopheles melas</name>
    <dbReference type="NCBI Taxonomy" id="34690"/>
    <lineage>
        <taxon>Eukaryota</taxon>
        <taxon>Metazoa</taxon>
        <taxon>Ecdysozoa</taxon>
        <taxon>Arthropoda</taxon>
        <taxon>Hexapoda</taxon>
        <taxon>Insecta</taxon>
        <taxon>Pterygota</taxon>
        <taxon>Neoptera</taxon>
        <taxon>Endopterygota</taxon>
        <taxon>Diptera</taxon>
        <taxon>Nematocera</taxon>
        <taxon>Culicoidea</taxon>
        <taxon>Culicidae</taxon>
        <taxon>Anophelinae</taxon>
        <taxon>Anopheles</taxon>
    </lineage>
</organism>
<accession>A0A2C9H4W6</accession>